<evidence type="ECO:0000313" key="2">
    <source>
        <dbReference type="EMBL" id="MFC7309057.1"/>
    </source>
</evidence>
<dbReference type="InterPro" id="IPR016181">
    <property type="entry name" value="Acyl_CoA_acyltransferase"/>
</dbReference>
<protein>
    <submittedName>
        <fullName evidence="2">GNAT family N-acetyltransferase</fullName>
        <ecNumber evidence="2">2.3.-.-</ecNumber>
    </submittedName>
</protein>
<accession>A0ABW2JT72</accession>
<dbReference type="CDD" id="cd04301">
    <property type="entry name" value="NAT_SF"/>
    <property type="match status" value="1"/>
</dbReference>
<proteinExistence type="predicted"/>
<sequence length="296" mass="31662">MILRQLRDTAEDIEAVRHVATAAFTVLHAAMGDPPEPEPTPEQHAREDSLNRHFVRHDQQGCWIAHDAEGRPAGAALASRREDTWGLSLLVVAPGAQGKGIGRALLERTLAYGEGCSRGIISGSRDPRAARAYWAAGFALHPGMRLQGQVDPSRLTGPDGPVVEGGPRHRDLMDGVDRQLRGGAHGPDHDELLRHHRLLTADDRAGRGYCYVDMSPGGIHLMGLSATTEAVAGRLLTAALRDVPAGATVKIPNVTAEQRWAVDIALTAGLEPAHGGYLCLRGMRPPVGFVPSGQFL</sequence>
<evidence type="ECO:0000313" key="3">
    <source>
        <dbReference type="Proteomes" id="UP001596523"/>
    </source>
</evidence>
<dbReference type="PROSITE" id="PS51186">
    <property type="entry name" value="GNAT"/>
    <property type="match status" value="1"/>
</dbReference>
<dbReference type="RefSeq" id="WP_381837629.1">
    <property type="nucleotide sequence ID" value="NZ_JBHTCF010000019.1"/>
</dbReference>
<organism evidence="2 3">
    <name type="scientific">Streptomyces monticola</name>
    <dbReference type="NCBI Taxonomy" id="2666263"/>
    <lineage>
        <taxon>Bacteria</taxon>
        <taxon>Bacillati</taxon>
        <taxon>Actinomycetota</taxon>
        <taxon>Actinomycetes</taxon>
        <taxon>Kitasatosporales</taxon>
        <taxon>Streptomycetaceae</taxon>
        <taxon>Streptomyces</taxon>
    </lineage>
</organism>
<keyword evidence="2" id="KW-0012">Acyltransferase</keyword>
<dbReference type="EC" id="2.3.-.-" evidence="2"/>
<keyword evidence="2" id="KW-0808">Transferase</keyword>
<dbReference type="InterPro" id="IPR000182">
    <property type="entry name" value="GNAT_dom"/>
</dbReference>
<feature type="domain" description="N-acetyltransferase" evidence="1">
    <location>
        <begin position="1"/>
        <end position="156"/>
    </location>
</feature>
<gene>
    <name evidence="2" type="ORF">ACFQVC_33240</name>
</gene>
<dbReference type="Pfam" id="PF00583">
    <property type="entry name" value="Acetyltransf_1"/>
    <property type="match status" value="1"/>
</dbReference>
<dbReference type="GO" id="GO:0016746">
    <property type="term" value="F:acyltransferase activity"/>
    <property type="evidence" value="ECO:0007669"/>
    <property type="project" value="UniProtKB-KW"/>
</dbReference>
<comment type="caution">
    <text evidence="2">The sequence shown here is derived from an EMBL/GenBank/DDBJ whole genome shotgun (WGS) entry which is preliminary data.</text>
</comment>
<reference evidence="3" key="1">
    <citation type="journal article" date="2019" name="Int. J. Syst. Evol. Microbiol.">
        <title>The Global Catalogue of Microorganisms (GCM) 10K type strain sequencing project: providing services to taxonomists for standard genome sequencing and annotation.</title>
        <authorList>
            <consortium name="The Broad Institute Genomics Platform"/>
            <consortium name="The Broad Institute Genome Sequencing Center for Infectious Disease"/>
            <person name="Wu L."/>
            <person name="Ma J."/>
        </authorList>
    </citation>
    <scope>NUCLEOTIDE SEQUENCE [LARGE SCALE GENOMIC DNA]</scope>
    <source>
        <strain evidence="3">SYNS20</strain>
    </source>
</reference>
<keyword evidence="3" id="KW-1185">Reference proteome</keyword>
<dbReference type="Proteomes" id="UP001596523">
    <property type="component" value="Unassembled WGS sequence"/>
</dbReference>
<dbReference type="EMBL" id="JBHTCF010000019">
    <property type="protein sequence ID" value="MFC7309057.1"/>
    <property type="molecule type" value="Genomic_DNA"/>
</dbReference>
<dbReference type="Gene3D" id="3.40.630.30">
    <property type="match status" value="1"/>
</dbReference>
<name>A0ABW2JT72_9ACTN</name>
<dbReference type="SUPFAM" id="SSF55729">
    <property type="entry name" value="Acyl-CoA N-acyltransferases (Nat)"/>
    <property type="match status" value="1"/>
</dbReference>
<evidence type="ECO:0000259" key="1">
    <source>
        <dbReference type="PROSITE" id="PS51186"/>
    </source>
</evidence>